<evidence type="ECO:0000313" key="3">
    <source>
        <dbReference type="Proteomes" id="UP000265618"/>
    </source>
</evidence>
<dbReference type="Proteomes" id="UP000265618">
    <property type="component" value="Unassembled WGS sequence"/>
</dbReference>
<reference evidence="2 3" key="1">
    <citation type="journal article" date="2018" name="PLoS ONE">
        <title>The draft genome of Kipferlia bialata reveals reductive genome evolution in fornicate parasites.</title>
        <authorList>
            <person name="Tanifuji G."/>
            <person name="Takabayashi S."/>
            <person name="Kume K."/>
            <person name="Takagi M."/>
            <person name="Nakayama T."/>
            <person name="Kamikawa R."/>
            <person name="Inagaki Y."/>
            <person name="Hashimoto T."/>
        </authorList>
    </citation>
    <scope>NUCLEOTIDE SEQUENCE [LARGE SCALE GENOMIC DNA]</scope>
    <source>
        <strain evidence="2">NY0173</strain>
    </source>
</reference>
<name>A0A9K3D4X7_9EUKA</name>
<gene>
    <name evidence="2" type="ORF">KIPB_011516</name>
</gene>
<feature type="region of interest" description="Disordered" evidence="1">
    <location>
        <begin position="230"/>
        <end position="259"/>
    </location>
</feature>
<feature type="region of interest" description="Disordered" evidence="1">
    <location>
        <begin position="130"/>
        <end position="161"/>
    </location>
</feature>
<evidence type="ECO:0000313" key="2">
    <source>
        <dbReference type="EMBL" id="GIQ89118.1"/>
    </source>
</evidence>
<keyword evidence="3" id="KW-1185">Reference proteome</keyword>
<proteinExistence type="predicted"/>
<accession>A0A9K3D4X7</accession>
<dbReference type="AlphaFoldDB" id="A0A9K3D4X7"/>
<sequence>AKFAQLAGGKAPTQTKQRQQPKGKGGRERERERETKGASRGQTQREAAPEAEQAMPPGLSGDFLAFTDSEAVPIEDKRQKKGGALPPEPVRHLKETLTLSWKGKKALDKQRWLIPTLQAEHPAIQIDTSVSVTDKGQAQKGKRHGRGGKGQGGATTTLTVSSSDQAQLTEVMAQLHRHLVLPEARPTHFLCIPMWGEPQPPLSLSLPVPEAETKGAGGVKGVGTESYEGEYEGEEAMAAQRARQRGHDGTSDICESFAK</sequence>
<evidence type="ECO:0000256" key="1">
    <source>
        <dbReference type="SAM" id="MobiDB-lite"/>
    </source>
</evidence>
<protein>
    <submittedName>
        <fullName evidence="2">Uncharacterized protein</fullName>
    </submittedName>
</protein>
<feature type="region of interest" description="Disordered" evidence="1">
    <location>
        <begin position="1"/>
        <end position="89"/>
    </location>
</feature>
<feature type="compositionally biased region" description="Basic and acidic residues" evidence="1">
    <location>
        <begin position="25"/>
        <end position="37"/>
    </location>
</feature>
<organism evidence="2 3">
    <name type="scientific">Kipferlia bialata</name>
    <dbReference type="NCBI Taxonomy" id="797122"/>
    <lineage>
        <taxon>Eukaryota</taxon>
        <taxon>Metamonada</taxon>
        <taxon>Carpediemonas-like organisms</taxon>
        <taxon>Kipferlia</taxon>
    </lineage>
</organism>
<comment type="caution">
    <text evidence="2">The sequence shown here is derived from an EMBL/GenBank/DDBJ whole genome shotgun (WGS) entry which is preliminary data.</text>
</comment>
<dbReference type="EMBL" id="BDIP01004706">
    <property type="protein sequence ID" value="GIQ89118.1"/>
    <property type="molecule type" value="Genomic_DNA"/>
</dbReference>
<feature type="non-terminal residue" evidence="2">
    <location>
        <position position="1"/>
    </location>
</feature>